<dbReference type="EMBL" id="UINC01022465">
    <property type="protein sequence ID" value="SVA92132.1"/>
    <property type="molecule type" value="Genomic_DNA"/>
</dbReference>
<reference evidence="1" key="1">
    <citation type="submission" date="2018-05" db="EMBL/GenBank/DDBJ databases">
        <authorList>
            <person name="Lanie J.A."/>
            <person name="Ng W.-L."/>
            <person name="Kazmierczak K.M."/>
            <person name="Andrzejewski T.M."/>
            <person name="Davidsen T.M."/>
            <person name="Wayne K.J."/>
            <person name="Tettelin H."/>
            <person name="Glass J.I."/>
            <person name="Rusch D."/>
            <person name="Podicherti R."/>
            <person name="Tsui H.-C.T."/>
            <person name="Winkler M.E."/>
        </authorList>
    </citation>
    <scope>NUCLEOTIDE SEQUENCE</scope>
</reference>
<accession>A0A381ZTC4</accession>
<evidence type="ECO:0000313" key="1">
    <source>
        <dbReference type="EMBL" id="SVA92132.1"/>
    </source>
</evidence>
<proteinExistence type="predicted"/>
<name>A0A381ZTC4_9ZZZZ</name>
<protein>
    <submittedName>
        <fullName evidence="1">Uncharacterized protein</fullName>
    </submittedName>
</protein>
<sequence>MEKTMNAVAPMLAITTGLLYKIKVIMKIDTAA</sequence>
<dbReference type="AlphaFoldDB" id="A0A381ZTC4"/>
<gene>
    <name evidence="1" type="ORF">METZ01_LOCUS144986</name>
</gene>
<organism evidence="1">
    <name type="scientific">marine metagenome</name>
    <dbReference type="NCBI Taxonomy" id="408172"/>
    <lineage>
        <taxon>unclassified sequences</taxon>
        <taxon>metagenomes</taxon>
        <taxon>ecological metagenomes</taxon>
    </lineage>
</organism>